<dbReference type="GO" id="GO:0009389">
    <property type="term" value="F:dimethyl sulfoxide reductase activity"/>
    <property type="evidence" value="ECO:0007669"/>
    <property type="project" value="TreeGrafter"/>
</dbReference>
<dbReference type="InterPro" id="IPR007059">
    <property type="entry name" value="DmsC"/>
</dbReference>
<dbReference type="Pfam" id="PF04976">
    <property type="entry name" value="DmsC"/>
    <property type="match status" value="1"/>
</dbReference>
<dbReference type="PANTHER" id="PTHR38095">
    <property type="entry name" value="ANAEROBIC DIMETHYL SULFOXIDE REDUCTASE CHAIN YNFH"/>
    <property type="match status" value="1"/>
</dbReference>
<accession>A0A6L7IPB5</accession>
<gene>
    <name evidence="1" type="ORF">GS424_015900</name>
</gene>
<dbReference type="Proteomes" id="UP000478463">
    <property type="component" value="Chromosome"/>
</dbReference>
<dbReference type="RefSeq" id="WP_160941417.1">
    <property type="nucleotide sequence ID" value="NZ_CP063310.1"/>
</dbReference>
<dbReference type="PANTHER" id="PTHR38095:SF3">
    <property type="entry name" value="ANAEROBIC DIMETHYL SULFOXIDE REDUCTASE, SUBUNIT C"/>
    <property type="match status" value="1"/>
</dbReference>
<evidence type="ECO:0000313" key="1">
    <source>
        <dbReference type="EMBL" id="QOS67962.1"/>
    </source>
</evidence>
<reference evidence="1 2" key="1">
    <citation type="submission" date="2020-10" db="EMBL/GenBank/DDBJ databases">
        <title>Eggerthella sp. nov., isolated from human feces.</title>
        <authorList>
            <person name="Yajun G."/>
        </authorList>
    </citation>
    <scope>NUCLEOTIDE SEQUENCE [LARGE SCALE GENOMIC DNA]</scope>
    <source>
        <strain evidence="1 2">HF-1101</strain>
    </source>
</reference>
<dbReference type="AlphaFoldDB" id="A0A6L7IPB5"/>
<dbReference type="GO" id="GO:0005886">
    <property type="term" value="C:plasma membrane"/>
    <property type="evidence" value="ECO:0007669"/>
    <property type="project" value="TreeGrafter"/>
</dbReference>
<dbReference type="EMBL" id="CP063310">
    <property type="protein sequence ID" value="QOS67962.1"/>
    <property type="molecule type" value="Genomic_DNA"/>
</dbReference>
<protein>
    <submittedName>
        <fullName evidence="1">Dimethyl sulfoxide reductase anchor subunit</fullName>
    </submittedName>
</protein>
<sequence>MTSGFDAFSLGLFTSLAPAGVVAFLALALVRLWSHDHAASVRIDRMIACPFSVVLVGFIASATHLGTPANALHVFSGIGRSPLSNEVLSAVAFLFLVGSYWMMAFKERFPDAVAKPWLALACLAGVALIACTSMAYGVDTVPTWDTPYTPANLVLAALLAGPVLGLLFLELARVRPRALECALVVLAGLALVAGTVVLALHQGSLGGIANNEFSASTLAPYYPTTIGVHLAVGAVALALAGLSLKRVQSRRTTLALRVAAGVLVLLAVFVTRIVFYHLHMTVGF</sequence>
<dbReference type="KEGG" id="egd:GS424_015900"/>
<evidence type="ECO:0000313" key="2">
    <source>
        <dbReference type="Proteomes" id="UP000478463"/>
    </source>
</evidence>
<organism evidence="1 2">
    <name type="scientific">Eggerthella guodeyinii</name>
    <dbReference type="NCBI Taxonomy" id="2690837"/>
    <lineage>
        <taxon>Bacteria</taxon>
        <taxon>Bacillati</taxon>
        <taxon>Actinomycetota</taxon>
        <taxon>Coriobacteriia</taxon>
        <taxon>Eggerthellales</taxon>
        <taxon>Eggerthellaceae</taxon>
        <taxon>Eggerthella</taxon>
    </lineage>
</organism>
<name>A0A6L7IPB5_9ACTN</name>
<dbReference type="GO" id="GO:0009390">
    <property type="term" value="C:dimethyl sulfoxide reductase complex"/>
    <property type="evidence" value="ECO:0007669"/>
    <property type="project" value="TreeGrafter"/>
</dbReference>
<dbReference type="GO" id="GO:0019645">
    <property type="term" value="P:anaerobic electron transport chain"/>
    <property type="evidence" value="ECO:0007669"/>
    <property type="project" value="InterPro"/>
</dbReference>
<proteinExistence type="predicted"/>